<evidence type="ECO:0000313" key="1">
    <source>
        <dbReference type="EMBL" id="MBI1755630.1"/>
    </source>
</evidence>
<evidence type="ECO:0008006" key="3">
    <source>
        <dbReference type="Google" id="ProtNLM"/>
    </source>
</evidence>
<gene>
    <name evidence="1" type="ORF">HYR64_00805</name>
</gene>
<evidence type="ECO:0000313" key="2">
    <source>
        <dbReference type="Proteomes" id="UP000727962"/>
    </source>
</evidence>
<name>A0A931LQJ1_FIMGI</name>
<protein>
    <recommendedName>
        <fullName evidence="3">DinB family protein</fullName>
    </recommendedName>
</protein>
<dbReference type="SUPFAM" id="SSF109854">
    <property type="entry name" value="DinB/YfiT-like putative metalloenzymes"/>
    <property type="match status" value="1"/>
</dbReference>
<dbReference type="Proteomes" id="UP000727962">
    <property type="component" value="Unassembled WGS sequence"/>
</dbReference>
<comment type="caution">
    <text evidence="1">The sequence shown here is derived from an EMBL/GenBank/DDBJ whole genome shotgun (WGS) entry which is preliminary data.</text>
</comment>
<sequence>MDADFCAYATKQFTDSIDRYIKDVEALSAEEMGRSWGKGSRSAFDFSYEVGWLNRRIATRFRGEDPGPIPTKFGEEWLEAPEELRTKEALAQYLRTTADELIAVIPEGLDKVIKVAENKTPAYQMLLFASLHTSYHDAQLNYIQSMSGDMTVHW</sequence>
<accession>A0A931LQJ1</accession>
<reference evidence="1" key="1">
    <citation type="submission" date="2020-07" db="EMBL/GenBank/DDBJ databases">
        <title>Huge and variable diversity of episymbiotic CPR bacteria and DPANN archaea in groundwater ecosystems.</title>
        <authorList>
            <person name="He C.Y."/>
            <person name="Keren R."/>
            <person name="Whittaker M."/>
            <person name="Farag I.F."/>
            <person name="Doudna J."/>
            <person name="Cate J.H.D."/>
            <person name="Banfield J.F."/>
        </authorList>
    </citation>
    <scope>NUCLEOTIDE SEQUENCE</scope>
    <source>
        <strain evidence="1">NC_groundwater_17_Pr7_B-0.1um_64_12</strain>
    </source>
</reference>
<dbReference type="AlphaFoldDB" id="A0A931LQJ1"/>
<organism evidence="1 2">
    <name type="scientific">Fimbriimonas ginsengisoli</name>
    <dbReference type="NCBI Taxonomy" id="1005039"/>
    <lineage>
        <taxon>Bacteria</taxon>
        <taxon>Bacillati</taxon>
        <taxon>Armatimonadota</taxon>
        <taxon>Fimbriimonadia</taxon>
        <taxon>Fimbriimonadales</taxon>
        <taxon>Fimbriimonadaceae</taxon>
        <taxon>Fimbriimonas</taxon>
    </lineage>
</organism>
<dbReference type="Gene3D" id="1.20.120.450">
    <property type="entry name" value="dinb family like domain"/>
    <property type="match status" value="1"/>
</dbReference>
<proteinExistence type="predicted"/>
<dbReference type="InterPro" id="IPR034660">
    <property type="entry name" value="DinB/YfiT-like"/>
</dbReference>
<dbReference type="EMBL" id="JACOSL010000004">
    <property type="protein sequence ID" value="MBI1755630.1"/>
    <property type="molecule type" value="Genomic_DNA"/>
</dbReference>